<evidence type="ECO:0000256" key="2">
    <source>
        <dbReference type="ARBA" id="ARBA00005892"/>
    </source>
</evidence>
<keyword evidence="6" id="KW-1185">Reference proteome</keyword>
<comment type="caution">
    <text evidence="5">The sequence shown here is derived from an EMBL/GenBank/DDBJ whole genome shotgun (WGS) entry which is preliminary data.</text>
</comment>
<dbReference type="Pfam" id="PF11894">
    <property type="entry name" value="Nup192"/>
    <property type="match status" value="2"/>
</dbReference>
<comment type="similarity">
    <text evidence="2">Belongs to the NUP186/NUP192/NUP205 family.</text>
</comment>
<dbReference type="GO" id="GO:0044611">
    <property type="term" value="C:nuclear pore inner ring"/>
    <property type="evidence" value="ECO:0007669"/>
    <property type="project" value="TreeGrafter"/>
</dbReference>
<name>A0A367KIV6_RHIST</name>
<dbReference type="GO" id="GO:0006999">
    <property type="term" value="P:nuclear pore organization"/>
    <property type="evidence" value="ECO:0007669"/>
    <property type="project" value="TreeGrafter"/>
</dbReference>
<protein>
    <submittedName>
        <fullName evidence="5">Uncharacterized protein</fullName>
    </submittedName>
</protein>
<keyword evidence="4" id="KW-0539">Nucleus</keyword>
<evidence type="ECO:0000256" key="4">
    <source>
        <dbReference type="ARBA" id="ARBA00023242"/>
    </source>
</evidence>
<evidence type="ECO:0000313" key="6">
    <source>
        <dbReference type="Proteomes" id="UP000253551"/>
    </source>
</evidence>
<dbReference type="InterPro" id="IPR021827">
    <property type="entry name" value="Nup186/Nup192/Nup205"/>
</dbReference>
<reference evidence="5 6" key="1">
    <citation type="journal article" date="2018" name="G3 (Bethesda)">
        <title>Phylogenetic and Phylogenomic Definition of Rhizopus Species.</title>
        <authorList>
            <person name="Gryganskyi A.P."/>
            <person name="Golan J."/>
            <person name="Dolatabadi S."/>
            <person name="Mondo S."/>
            <person name="Robb S."/>
            <person name="Idnurm A."/>
            <person name="Muszewska A."/>
            <person name="Steczkiewicz K."/>
            <person name="Masonjones S."/>
            <person name="Liao H.L."/>
            <person name="Gajdeczka M.T."/>
            <person name="Anike F."/>
            <person name="Vuek A."/>
            <person name="Anishchenko I.M."/>
            <person name="Voigt K."/>
            <person name="de Hoog G.S."/>
            <person name="Smith M.E."/>
            <person name="Heitman J."/>
            <person name="Vilgalys R."/>
            <person name="Stajich J.E."/>
        </authorList>
    </citation>
    <scope>NUCLEOTIDE SEQUENCE [LARGE SCALE GENOMIC DNA]</scope>
    <source>
        <strain evidence="5 6">LSU 92-RS-03</strain>
    </source>
</reference>
<gene>
    <name evidence="5" type="ORF">CU098_001432</name>
</gene>
<accession>A0A367KIV6</accession>
<dbReference type="PANTHER" id="PTHR31344">
    <property type="entry name" value="NUCLEAR PORE COMPLEX PROTEIN NUP205"/>
    <property type="match status" value="1"/>
</dbReference>
<keyword evidence="3" id="KW-0813">Transport</keyword>
<evidence type="ECO:0000256" key="3">
    <source>
        <dbReference type="ARBA" id="ARBA00022448"/>
    </source>
</evidence>
<dbReference type="GO" id="GO:0017056">
    <property type="term" value="F:structural constituent of nuclear pore"/>
    <property type="evidence" value="ECO:0007669"/>
    <property type="project" value="TreeGrafter"/>
</dbReference>
<dbReference type="EMBL" id="PJQM01001504">
    <property type="protein sequence ID" value="RCI02163.1"/>
    <property type="molecule type" value="Genomic_DNA"/>
</dbReference>
<organism evidence="5 6">
    <name type="scientific">Rhizopus stolonifer</name>
    <name type="common">Rhizopus nigricans</name>
    <dbReference type="NCBI Taxonomy" id="4846"/>
    <lineage>
        <taxon>Eukaryota</taxon>
        <taxon>Fungi</taxon>
        <taxon>Fungi incertae sedis</taxon>
        <taxon>Mucoromycota</taxon>
        <taxon>Mucoromycotina</taxon>
        <taxon>Mucoromycetes</taxon>
        <taxon>Mucorales</taxon>
        <taxon>Mucorineae</taxon>
        <taxon>Rhizopodaceae</taxon>
        <taxon>Rhizopus</taxon>
    </lineage>
</organism>
<evidence type="ECO:0000313" key="5">
    <source>
        <dbReference type="EMBL" id="RCI02163.1"/>
    </source>
</evidence>
<sequence>MTALREELRTLLGQVCEHQKLSSPALAMQLKDELSIKKQVFSKLLDNSPKNAEHRKAFIDGKEFRVNEDFMKEATYLSDQLDVDEYEASRLLFGGISVAPTMNSTPLDAAVSLYHDERGYILATLNVILETIKNPDIDQHVHSIFNAFIMEIIESSPSLVINILKSEKHLAKMISALTKNGVLDSHANDSKFNETTLSLRIERLTDERIYLVQILYHIASLFWLAEPDLLGVLEHVQSKNLSDITYPYLLTVVLAALSSRSRECTKHQLTNNESFIKKVHEQITTKQWKVSTSKALVQIQWGLWLSETVKTKPTIEATLKMNKQERITFIESALDLDAFGIMNRYLLYFKQNQTNSDNASMIKNTDVEDSNMEIDGLIVDLNDYTKFVAQVWTDFQPYVVYELESFSSSFILNMSDVFSNFKKVSTEALGEEQPYESATEDKNSLGQFLTLLASIYRDRLNAGLSFWDQSTGLNRFLAWLLDFRSPNTLAATFDFLGAISAGENHIFSWGKLFGTLQHYGREYANRSSEDEPPAMQAMEEDILHKFLYLCQQVVQYSQNARILVWSDPVLRARQKIALDVWNILESSDMVIANKTMVSQPEEPTVMEDTTPSLPQANILFGSSRLPPLQPPPSFSEPTKSKKSAPSYCLPEQPAGFLCEFEDEKSRRLYTETLSLLDLFASLIHTSSKREQLLSGFAPGLSSIPFCLGKHNNRSPGTAPYLSLVIDHIFLNLNHLHYAQPEIQWQLSDACLQIIENSMASFDLQPLYDYLKSREDQSTQTIVSYTKALDEPGLPPVNTVDADKDLMQNTLLAYTTHPGFDILLRILSGGSLVHELFKLVEKGKAAIIESNKNKAGKNKYFRSSMVRCLRIFQYVFSKQDMFANMLVPQLMHYATTMPMGKIKLGNFEFAAPPSTLQSLAKLMLYDTEVIVQTALMVNCEDDLEICRLSMSVLTYLASEPDYSRSILSARLPNHIHIHMGGIGSQLAGILSANRCSSDIILGFSERLEVEGMGTMTYDDYEYDFNVIPFWFAKDVISNIHNYKDPVSSFSSSIYALILDMLLKNTDPNISSPTFTEFLLGYDVKELELKGAQHKSIGSDVPSQLACLTTILHTIQAGTQDDHLADSPVFSHPVLTEKFYQLVYRLSARLSTSTATLHYLRSLDTFYLKQFKLIASRFERSVSVAEPLFEGVLICENGTRVQTDYFTMVSVLNQRAWLLQLIALELHQASHTSSKSAILPLLKLMYGVETDNVVAKMSNINLDHQHDYQQPLWDMLEIINSLEFKWIDSMDSQEDVMEPNYFKDFDPKLYMIKKEEGHELYDIQAIYKLLRQYQTSHPEMKSLASQERVQLELEMGSILKRLMADNRHREIAYGRLHCLRAWKQVVEVTLSDCFDMFTFADRERIVYDLLTMLLSKLEGDLHADVLKGLSEVILSLLTRLREDKRRQSILQLSLEQDVSTLPIEKLCHMFVSIVKAICNTSSTLDVRSTLYSALVNLLQYIAPEENKQVSARLSQAMHTDLRRQLLDAICNDANLGLDTYKAAAYSALEALYVLVDQDHRSIMHDYLVRGNFLKLIIDLSPTSDTVVRDKHDSPVLLLIHEAKISFFMRIAVKREGAQLLLKGGIVNSLINYKFTYL</sequence>
<dbReference type="STRING" id="4846.A0A367KIV6"/>
<proteinExistence type="inferred from homology"/>
<evidence type="ECO:0000256" key="1">
    <source>
        <dbReference type="ARBA" id="ARBA00004123"/>
    </source>
</evidence>
<dbReference type="OrthoDB" id="2019644at2759"/>
<dbReference type="Proteomes" id="UP000253551">
    <property type="component" value="Unassembled WGS sequence"/>
</dbReference>
<dbReference type="PANTHER" id="PTHR31344:SF0">
    <property type="entry name" value="NUCLEAR PORE COMPLEX PROTEIN NUP205"/>
    <property type="match status" value="1"/>
</dbReference>
<feature type="non-terminal residue" evidence="5">
    <location>
        <position position="1635"/>
    </location>
</feature>
<comment type="subcellular location">
    <subcellularLocation>
        <location evidence="1">Nucleus</location>
    </subcellularLocation>
</comment>